<dbReference type="Gene3D" id="1.25.40.390">
    <property type="match status" value="1"/>
</dbReference>
<keyword evidence="1" id="KW-0449">Lipoprotein</keyword>
<proteinExistence type="predicted"/>
<sequence>MKNILYILSMVLLVLTSCTKDFEDINTNPNAPINAQPSLLLRQVIYDFGEQMSYEGFAAGDLLSQYRTALDFNLFGRHDLKSPQLGGNPWPIFYKNLRDNQIIINQSQNTLAFKVYEGPALILKAYLAAGLTDLFGDVPYSEAFNGVNGTVTPKYDLQEDIYLNPNGILDNLNKGIEAINNYSGVQTLEGDLLFNGDLNGWVKFANSLKIKALMRISDKMDVSAELQAIFDEGNYISSNAENAVFDFTNSAPNSFRMARLRIGDFNNYVLSETMEEILTNYNDTRIGFFFRPFGNSTNGEFNGLLNGVDATSTSITLADYSLSGTAFREDTSVLDANFSTAWETSFFLAEAAQKGLITANAQNLYETGVAQAFEYWQTDLPANYLTGTAAFNAAGTTPLEQIITQKWIGNVINGYEGWTEFRRTGFPVLKTLQASLNNDLIPVRMPYPAEEAALNAANYDQAAAATNNNSINVPVWWAE</sequence>
<dbReference type="Pfam" id="PF12771">
    <property type="entry name" value="SusD-like_2"/>
    <property type="match status" value="1"/>
</dbReference>
<dbReference type="InterPro" id="IPR041662">
    <property type="entry name" value="SusD-like_2"/>
</dbReference>
<dbReference type="RefSeq" id="WP_106462843.1">
    <property type="nucleotide sequence ID" value="NZ_PXOQ01000007.1"/>
</dbReference>
<dbReference type="SUPFAM" id="SSF48452">
    <property type="entry name" value="TPR-like"/>
    <property type="match status" value="1"/>
</dbReference>
<dbReference type="InterPro" id="IPR011990">
    <property type="entry name" value="TPR-like_helical_dom_sf"/>
</dbReference>
<evidence type="ECO:0000313" key="1">
    <source>
        <dbReference type="EMBL" id="PSG90702.1"/>
    </source>
</evidence>
<keyword evidence="2" id="KW-1185">Reference proteome</keyword>
<dbReference type="OrthoDB" id="725917at2"/>
<evidence type="ECO:0000313" key="2">
    <source>
        <dbReference type="Proteomes" id="UP000238426"/>
    </source>
</evidence>
<accession>A0A2T1NE27</accession>
<name>A0A2T1NE27_9FLAO</name>
<dbReference type="AlphaFoldDB" id="A0A2T1NE27"/>
<protein>
    <submittedName>
        <fullName evidence="1">SusD/RagB family nutrient-binding outer membrane lipoprotein</fullName>
    </submittedName>
</protein>
<gene>
    <name evidence="1" type="ORF">C7H52_05335</name>
</gene>
<dbReference type="PROSITE" id="PS51257">
    <property type="entry name" value="PROKAR_LIPOPROTEIN"/>
    <property type="match status" value="1"/>
</dbReference>
<dbReference type="EMBL" id="PXOQ01000007">
    <property type="protein sequence ID" value="PSG90702.1"/>
    <property type="molecule type" value="Genomic_DNA"/>
</dbReference>
<dbReference type="Proteomes" id="UP000238426">
    <property type="component" value="Unassembled WGS sequence"/>
</dbReference>
<reference evidence="1 2" key="1">
    <citation type="submission" date="2018-03" db="EMBL/GenBank/DDBJ databases">
        <title>Mesoflavibacter sp. HG37 and Mesoflavibacter sp. HG96 sp.nov., two marine bacteria isolated from seawater of Western Pacific Ocean.</title>
        <authorList>
            <person name="Cheng H."/>
            <person name="Wu Y.-H."/>
            <person name="Guo L.-L."/>
            <person name="Xu X.-W."/>
        </authorList>
    </citation>
    <scope>NUCLEOTIDE SEQUENCE [LARGE SCALE GENOMIC DNA]</scope>
    <source>
        <strain evidence="1 2">KCTC 32269</strain>
    </source>
</reference>
<comment type="caution">
    <text evidence="1">The sequence shown here is derived from an EMBL/GenBank/DDBJ whole genome shotgun (WGS) entry which is preliminary data.</text>
</comment>
<organism evidence="1 2">
    <name type="scientific">Aurantibacter aestuarii</name>
    <dbReference type="NCBI Taxonomy" id="1266046"/>
    <lineage>
        <taxon>Bacteria</taxon>
        <taxon>Pseudomonadati</taxon>
        <taxon>Bacteroidota</taxon>
        <taxon>Flavobacteriia</taxon>
        <taxon>Flavobacteriales</taxon>
        <taxon>Flavobacteriaceae</taxon>
        <taxon>Aurantibacter</taxon>
    </lineage>
</organism>